<gene>
    <name evidence="3" type="ORF">LITE_LOCUS34326</name>
</gene>
<dbReference type="GO" id="GO:0005737">
    <property type="term" value="C:cytoplasm"/>
    <property type="evidence" value="ECO:0007669"/>
    <property type="project" value="TreeGrafter"/>
</dbReference>
<proteinExistence type="inferred from homology"/>
<evidence type="ECO:0000313" key="4">
    <source>
        <dbReference type="Proteomes" id="UP001154282"/>
    </source>
</evidence>
<dbReference type="PANTHER" id="PTHR28626">
    <property type="entry name" value="SRR1-LIKE PROTEIN"/>
    <property type="match status" value="1"/>
</dbReference>
<reference evidence="3" key="1">
    <citation type="submission" date="2022-08" db="EMBL/GenBank/DDBJ databases">
        <authorList>
            <person name="Gutierrez-Valencia J."/>
        </authorList>
    </citation>
    <scope>NUCLEOTIDE SEQUENCE</scope>
</reference>
<evidence type="ECO:0000259" key="2">
    <source>
        <dbReference type="Pfam" id="PF07985"/>
    </source>
</evidence>
<dbReference type="InterPro" id="IPR040044">
    <property type="entry name" value="SRR1L"/>
</dbReference>
<evidence type="ECO:0000313" key="3">
    <source>
        <dbReference type="EMBL" id="CAI0460093.1"/>
    </source>
</evidence>
<dbReference type="GO" id="GO:0005634">
    <property type="term" value="C:nucleus"/>
    <property type="evidence" value="ECO:0007669"/>
    <property type="project" value="TreeGrafter"/>
</dbReference>
<dbReference type="AlphaFoldDB" id="A0AAV0NN88"/>
<keyword evidence="4" id="KW-1185">Reference proteome</keyword>
<protein>
    <recommendedName>
        <fullName evidence="2">SRR1-like domain-containing protein</fullName>
    </recommendedName>
</protein>
<dbReference type="InterPro" id="IPR012942">
    <property type="entry name" value="SRR1-like"/>
</dbReference>
<dbReference type="EMBL" id="CAMGYJ010000008">
    <property type="protein sequence ID" value="CAI0460093.1"/>
    <property type="molecule type" value="Genomic_DNA"/>
</dbReference>
<organism evidence="3 4">
    <name type="scientific">Linum tenue</name>
    <dbReference type="NCBI Taxonomy" id="586396"/>
    <lineage>
        <taxon>Eukaryota</taxon>
        <taxon>Viridiplantae</taxon>
        <taxon>Streptophyta</taxon>
        <taxon>Embryophyta</taxon>
        <taxon>Tracheophyta</taxon>
        <taxon>Spermatophyta</taxon>
        <taxon>Magnoliopsida</taxon>
        <taxon>eudicotyledons</taxon>
        <taxon>Gunneridae</taxon>
        <taxon>Pentapetalae</taxon>
        <taxon>rosids</taxon>
        <taxon>fabids</taxon>
        <taxon>Malpighiales</taxon>
        <taxon>Linaceae</taxon>
        <taxon>Linum</taxon>
    </lineage>
</organism>
<dbReference type="Pfam" id="PF07985">
    <property type="entry name" value="SRR1"/>
    <property type="match status" value="1"/>
</dbReference>
<feature type="domain" description="SRR1-like" evidence="2">
    <location>
        <begin position="164"/>
        <end position="331"/>
    </location>
</feature>
<dbReference type="Proteomes" id="UP001154282">
    <property type="component" value="Unassembled WGS sequence"/>
</dbReference>
<comment type="similarity">
    <text evidence="1">Belongs to the SRR1 family.</text>
</comment>
<comment type="caution">
    <text evidence="3">The sequence shown here is derived from an EMBL/GenBank/DDBJ whole genome shotgun (WGS) entry which is preliminary data.</text>
</comment>
<accession>A0AAV0NN88</accession>
<feature type="non-terminal residue" evidence="3">
    <location>
        <position position="1"/>
    </location>
</feature>
<sequence>TLRAPSSLANPKFPNQANVEIRVQTRRIGRRMRSALLLGQYNTGLEVEGFPLVKSLFAIESYIMAASAEVLTLDKRAESHDGWTIVLPRGKRRSRKLPKIGSLEEQGGTVVSWTPSDTKSSEDRRSKLELKMVGCMKRVENSVFYQKFVEQMQTQQVMDHFHKVLEGSEQKKMQMVVYGIGSIESHETPRLQLSIALLIKREFSWIGDLQVFDPILSATECQVLEALGCTVLSVNEQGRRRATSPTLFFMPHCEAGLYNNLLKANWDVEAMNRVVLFGNSFQLYRQYASFKNLIVVDSNHILAVENITDEFVLSTVSEDYFAAFHDSSWHFFRPCLTTDLQVLDEK</sequence>
<name>A0AAV0NN88_9ROSI</name>
<evidence type="ECO:0000256" key="1">
    <source>
        <dbReference type="ARBA" id="ARBA00009856"/>
    </source>
</evidence>
<dbReference type="PANTHER" id="PTHR28626:SF3">
    <property type="entry name" value="SRR1-LIKE PROTEIN"/>
    <property type="match status" value="1"/>
</dbReference>